<feature type="domain" description="DUF6799" evidence="3">
    <location>
        <begin position="38"/>
        <end position="95"/>
    </location>
</feature>
<organism evidence="4 5">
    <name type="scientific">Daejeonella rubra</name>
    <dbReference type="NCBI Taxonomy" id="990371"/>
    <lineage>
        <taxon>Bacteria</taxon>
        <taxon>Pseudomonadati</taxon>
        <taxon>Bacteroidota</taxon>
        <taxon>Sphingobacteriia</taxon>
        <taxon>Sphingobacteriales</taxon>
        <taxon>Sphingobacteriaceae</taxon>
        <taxon>Daejeonella</taxon>
    </lineage>
</organism>
<feature type="chain" id="PRO_5011597980" description="DUF6799 domain-containing protein" evidence="2">
    <location>
        <begin position="21"/>
        <end position="144"/>
    </location>
</feature>
<dbReference type="AlphaFoldDB" id="A0A1G9S1E5"/>
<dbReference type="InterPro" id="IPR046478">
    <property type="entry name" value="DUF6799"/>
</dbReference>
<dbReference type="STRING" id="990371.SAMN05421813_10931"/>
<evidence type="ECO:0000259" key="3">
    <source>
        <dbReference type="Pfam" id="PF20606"/>
    </source>
</evidence>
<feature type="region of interest" description="Disordered" evidence="1">
    <location>
        <begin position="101"/>
        <end position="144"/>
    </location>
</feature>
<dbReference type="RefSeq" id="WP_090703578.1">
    <property type="nucleotide sequence ID" value="NZ_FNHH01000009.1"/>
</dbReference>
<dbReference type="Pfam" id="PF20606">
    <property type="entry name" value="DUF6799"/>
    <property type="match status" value="1"/>
</dbReference>
<evidence type="ECO:0000256" key="2">
    <source>
        <dbReference type="SAM" id="SignalP"/>
    </source>
</evidence>
<evidence type="ECO:0000313" key="5">
    <source>
        <dbReference type="Proteomes" id="UP000199226"/>
    </source>
</evidence>
<sequence>MKTKISILLIILLGAGSMLKAQQQDQIQKQDRIHQEEHLRFYDGKLYQYKDGVQSQVTEQVRLRNGTVVNPDGSYQLQNQERFQLRQGECLDMDGIRYRTQNKFNKRRSIPDKQISPNRSGGINRNKPAGSRGGGAGAKRGKNN</sequence>
<reference evidence="5" key="1">
    <citation type="submission" date="2016-10" db="EMBL/GenBank/DDBJ databases">
        <authorList>
            <person name="Varghese N."/>
            <person name="Submissions S."/>
        </authorList>
    </citation>
    <scope>NUCLEOTIDE SEQUENCE [LARGE SCALE GENOMIC DNA]</scope>
    <source>
        <strain evidence="5">DSM 24536</strain>
    </source>
</reference>
<keyword evidence="2" id="KW-0732">Signal</keyword>
<proteinExistence type="predicted"/>
<dbReference type="EMBL" id="FNHH01000009">
    <property type="protein sequence ID" value="SDM29303.1"/>
    <property type="molecule type" value="Genomic_DNA"/>
</dbReference>
<gene>
    <name evidence="4" type="ORF">SAMN05421813_10931</name>
</gene>
<feature type="signal peptide" evidence="2">
    <location>
        <begin position="1"/>
        <end position="20"/>
    </location>
</feature>
<protein>
    <recommendedName>
        <fullName evidence="3">DUF6799 domain-containing protein</fullName>
    </recommendedName>
</protein>
<keyword evidence="5" id="KW-1185">Reference proteome</keyword>
<evidence type="ECO:0000256" key="1">
    <source>
        <dbReference type="SAM" id="MobiDB-lite"/>
    </source>
</evidence>
<accession>A0A1G9S1E5</accession>
<name>A0A1G9S1E5_9SPHI</name>
<evidence type="ECO:0000313" key="4">
    <source>
        <dbReference type="EMBL" id="SDM29303.1"/>
    </source>
</evidence>
<dbReference type="Proteomes" id="UP000199226">
    <property type="component" value="Unassembled WGS sequence"/>
</dbReference>
<dbReference type="OrthoDB" id="1202235at2"/>